<name>A0A9X1MFS6_9MICC</name>
<sequence length="142" mass="14901">METNGPLPDGNRASADLSAARNAQDAIRSLGWPWWLYAANGVLLGAAAILPLLDSPTGSGLLAVLVMGLCFFNYWAGSRMGAPFAVPRIRAFLAAVVLSGVFLTASIVAAEMGLTRMVLFCAAGTVASYAVGSIVHYRVTRR</sequence>
<protein>
    <submittedName>
        <fullName evidence="2">Uncharacterized protein</fullName>
    </submittedName>
</protein>
<keyword evidence="1" id="KW-1133">Transmembrane helix</keyword>
<proteinExistence type="predicted"/>
<gene>
    <name evidence="2" type="ORF">LJ757_12120</name>
</gene>
<reference evidence="2" key="1">
    <citation type="submission" date="2021-10" db="EMBL/GenBank/DDBJ databases">
        <title>Novel species in genus Arthrobacter.</title>
        <authorList>
            <person name="Liu Y."/>
        </authorList>
    </citation>
    <scope>NUCLEOTIDE SEQUENCE</scope>
    <source>
        <strain evidence="2">Zg-Y453</strain>
    </source>
</reference>
<keyword evidence="1" id="KW-0472">Membrane</keyword>
<comment type="caution">
    <text evidence="2">The sequence shown here is derived from an EMBL/GenBank/DDBJ whole genome shotgun (WGS) entry which is preliminary data.</text>
</comment>
<evidence type="ECO:0000313" key="2">
    <source>
        <dbReference type="EMBL" id="MCC3298547.1"/>
    </source>
</evidence>
<dbReference type="RefSeq" id="WP_227896415.1">
    <property type="nucleotide sequence ID" value="NZ_CP099466.1"/>
</dbReference>
<accession>A0A9X1MFS6</accession>
<feature type="transmembrane region" description="Helical" evidence="1">
    <location>
        <begin position="34"/>
        <end position="53"/>
    </location>
</feature>
<evidence type="ECO:0000313" key="3">
    <source>
        <dbReference type="Proteomes" id="UP001139158"/>
    </source>
</evidence>
<dbReference type="EMBL" id="JAJFZV010000012">
    <property type="protein sequence ID" value="MCC3298547.1"/>
    <property type="molecule type" value="Genomic_DNA"/>
</dbReference>
<feature type="transmembrane region" description="Helical" evidence="1">
    <location>
        <begin position="89"/>
        <end position="110"/>
    </location>
</feature>
<organism evidence="2 3">
    <name type="scientific">Arthrobacter caoxuetaonis</name>
    <dbReference type="NCBI Taxonomy" id="2886935"/>
    <lineage>
        <taxon>Bacteria</taxon>
        <taxon>Bacillati</taxon>
        <taxon>Actinomycetota</taxon>
        <taxon>Actinomycetes</taxon>
        <taxon>Micrococcales</taxon>
        <taxon>Micrococcaceae</taxon>
        <taxon>Arthrobacter</taxon>
    </lineage>
</organism>
<dbReference type="AlphaFoldDB" id="A0A9X1MFS6"/>
<keyword evidence="1" id="KW-0812">Transmembrane</keyword>
<evidence type="ECO:0000256" key="1">
    <source>
        <dbReference type="SAM" id="Phobius"/>
    </source>
</evidence>
<feature type="transmembrane region" description="Helical" evidence="1">
    <location>
        <begin position="116"/>
        <end position="137"/>
    </location>
</feature>
<dbReference type="Proteomes" id="UP001139158">
    <property type="component" value="Unassembled WGS sequence"/>
</dbReference>
<keyword evidence="3" id="KW-1185">Reference proteome</keyword>
<feature type="transmembrane region" description="Helical" evidence="1">
    <location>
        <begin position="59"/>
        <end position="77"/>
    </location>
</feature>